<dbReference type="RefSeq" id="WP_136832751.1">
    <property type="nucleotide sequence ID" value="NZ_SWBM01000004.1"/>
</dbReference>
<dbReference type="Gene3D" id="3.90.226.10">
    <property type="entry name" value="2-enoyl-CoA Hydratase, Chain A, domain 1"/>
    <property type="match status" value="2"/>
</dbReference>
<dbReference type="GO" id="GO:0006508">
    <property type="term" value="P:proteolysis"/>
    <property type="evidence" value="ECO:0007669"/>
    <property type="project" value="UniProtKB-KW"/>
</dbReference>
<keyword evidence="4" id="KW-0720">Serine protease</keyword>
<comment type="similarity">
    <text evidence="1">Belongs to the peptidase S49 family.</text>
</comment>
<evidence type="ECO:0000313" key="6">
    <source>
        <dbReference type="EMBL" id="TKC15806.1"/>
    </source>
</evidence>
<evidence type="ECO:0000259" key="5">
    <source>
        <dbReference type="Pfam" id="PF01343"/>
    </source>
</evidence>
<evidence type="ECO:0000256" key="4">
    <source>
        <dbReference type="ARBA" id="ARBA00022825"/>
    </source>
</evidence>
<dbReference type="NCBIfam" id="TIGR00706">
    <property type="entry name" value="SppA_dom"/>
    <property type="match status" value="1"/>
</dbReference>
<evidence type="ECO:0000256" key="3">
    <source>
        <dbReference type="ARBA" id="ARBA00022801"/>
    </source>
</evidence>
<gene>
    <name evidence="6" type="primary">sppA</name>
    <name evidence="6" type="ORF">FA727_16945</name>
</gene>
<dbReference type="CDD" id="cd07023">
    <property type="entry name" value="S49_Sppa_N_C"/>
    <property type="match status" value="1"/>
</dbReference>
<dbReference type="SUPFAM" id="SSF52096">
    <property type="entry name" value="ClpP/crotonase"/>
    <property type="match status" value="1"/>
</dbReference>
<dbReference type="GO" id="GO:0008236">
    <property type="term" value="F:serine-type peptidase activity"/>
    <property type="evidence" value="ECO:0007669"/>
    <property type="project" value="UniProtKB-KW"/>
</dbReference>
<comment type="caution">
    <text evidence="6">The sequence shown here is derived from an EMBL/GenBank/DDBJ whole genome shotgun (WGS) entry which is preliminary data.</text>
</comment>
<feature type="domain" description="Peptidase S49" evidence="5">
    <location>
        <begin position="133"/>
        <end position="283"/>
    </location>
</feature>
<dbReference type="InterPro" id="IPR047272">
    <property type="entry name" value="S49_SppA_C"/>
</dbReference>
<dbReference type="OrthoDB" id="9764363at2"/>
<evidence type="ECO:0000313" key="7">
    <source>
        <dbReference type="Proteomes" id="UP000307756"/>
    </source>
</evidence>
<dbReference type="PANTHER" id="PTHR42987:SF7">
    <property type="entry name" value="SIGNAL PEPTIDE PEPTIDASE SPPA-RELATED"/>
    <property type="match status" value="1"/>
</dbReference>
<reference evidence="6 7" key="1">
    <citation type="journal article" date="2011" name="J. Microbiol.">
        <title>Bacillus kyonggiensis sp. nov., isolated from soil of a lettuce field.</title>
        <authorList>
            <person name="Dong K."/>
            <person name="Lee S."/>
        </authorList>
    </citation>
    <scope>NUCLEOTIDE SEQUENCE [LARGE SCALE GENOMIC DNA]</scope>
    <source>
        <strain evidence="6 7">NB22</strain>
    </source>
</reference>
<protein>
    <submittedName>
        <fullName evidence="6">Signal peptide peptidase SppA</fullName>
    </submittedName>
</protein>
<organism evidence="6 7">
    <name type="scientific">Robertmurraya kyonggiensis</name>
    <dbReference type="NCBI Taxonomy" id="1037680"/>
    <lineage>
        <taxon>Bacteria</taxon>
        <taxon>Bacillati</taxon>
        <taxon>Bacillota</taxon>
        <taxon>Bacilli</taxon>
        <taxon>Bacillales</taxon>
        <taxon>Bacillaceae</taxon>
        <taxon>Robertmurraya</taxon>
    </lineage>
</organism>
<name>A0A4U1D3V1_9BACI</name>
<dbReference type="InterPro" id="IPR004635">
    <property type="entry name" value="Pept_S49_SppA"/>
</dbReference>
<evidence type="ECO:0000256" key="1">
    <source>
        <dbReference type="ARBA" id="ARBA00008683"/>
    </source>
</evidence>
<dbReference type="PANTHER" id="PTHR42987">
    <property type="entry name" value="PEPTIDASE S49"/>
    <property type="match status" value="1"/>
</dbReference>
<dbReference type="Pfam" id="PF01343">
    <property type="entry name" value="Peptidase_S49"/>
    <property type="match status" value="1"/>
</dbReference>
<keyword evidence="3" id="KW-0378">Hydrolase</keyword>
<accession>A0A4U1D3V1</accession>
<dbReference type="InterPro" id="IPR029045">
    <property type="entry name" value="ClpP/crotonase-like_dom_sf"/>
</dbReference>
<dbReference type="Proteomes" id="UP000307756">
    <property type="component" value="Unassembled WGS sequence"/>
</dbReference>
<proteinExistence type="inferred from homology"/>
<dbReference type="EMBL" id="SWBM01000004">
    <property type="protein sequence ID" value="TKC15806.1"/>
    <property type="molecule type" value="Genomic_DNA"/>
</dbReference>
<evidence type="ECO:0000256" key="2">
    <source>
        <dbReference type="ARBA" id="ARBA00022670"/>
    </source>
</evidence>
<keyword evidence="7" id="KW-1185">Reference proteome</keyword>
<dbReference type="AlphaFoldDB" id="A0A4U1D3V1"/>
<keyword evidence="2" id="KW-0645">Protease</keyword>
<sequence length="336" mass="37033">MTGKRWAALGIAAVLLFFSIAVNTFSIFAFSDLEKSFDEMFGATDELFMEEVIEEGDAFNRIAVLDINGTIQDTGNVTSLFASEGYNHRTFMEKLEQVKEDETVKAVVIRVNTPGGGVVESAEIHDKIVEIQTEAKKPVYISMGSMAASGGYYVSAPAHKIFASPETLTGSLGVIMQGYNFAGLAEKYGVEFVTIKSGPYKDIMSSTRDMTEEERNILQSMISNSYEGFVDVIAEGRDMTEEQVKKIADGRIYDGRQAKELGLIDDFGYFVDVVDAVKKEQKISDAQVVSYTENFGIGSFLSMGAQKFMGGDQEISSLINILSQTHSPRLMYMYAE</sequence>
<dbReference type="InterPro" id="IPR002142">
    <property type="entry name" value="Peptidase_S49"/>
</dbReference>